<organism evidence="2 3">
    <name type="scientific">Bodo saltans</name>
    <name type="common">Flagellated protozoan</name>
    <dbReference type="NCBI Taxonomy" id="75058"/>
    <lineage>
        <taxon>Eukaryota</taxon>
        <taxon>Discoba</taxon>
        <taxon>Euglenozoa</taxon>
        <taxon>Kinetoplastea</taxon>
        <taxon>Metakinetoplastina</taxon>
        <taxon>Eubodonida</taxon>
        <taxon>Bodonidae</taxon>
        <taxon>Bodo</taxon>
    </lineage>
</organism>
<feature type="transmembrane region" description="Helical" evidence="1">
    <location>
        <begin position="159"/>
        <end position="179"/>
    </location>
</feature>
<evidence type="ECO:0000313" key="3">
    <source>
        <dbReference type="Proteomes" id="UP000051952"/>
    </source>
</evidence>
<evidence type="ECO:0000256" key="1">
    <source>
        <dbReference type="SAM" id="Phobius"/>
    </source>
</evidence>
<sequence length="250" mass="25936">MTNVVVVVPCPGQAQSLASEVKAASSVAQYSTIFSRAAAGAAVGRMASVRSLLVCSESSAIVEGMLPLSVNDCDDMGDAQVSDARGGIVGSLIWWSAGCALGIVAVTVYARTSHLSLRIAAEALGVPSPLIPLMVATIPSTVSSTTYLLYSSSRCVSDIVIAVVGVVMCVTPIAATLLASCKVPRLLTLVSISVQRMSLPTQQHGAARSFSRASAFLSVLFERQAKWCVTKTNNGDRVHHGVAVVTNART</sequence>
<proteinExistence type="predicted"/>
<gene>
    <name evidence="2" type="ORF">BSAL_63060</name>
</gene>
<keyword evidence="3" id="KW-1185">Reference proteome</keyword>
<evidence type="ECO:0000313" key="2">
    <source>
        <dbReference type="EMBL" id="CUF50140.1"/>
    </source>
</evidence>
<protein>
    <submittedName>
        <fullName evidence="2">Transmembrane protein, putative</fullName>
    </submittedName>
</protein>
<dbReference type="EMBL" id="CYKH01000340">
    <property type="protein sequence ID" value="CUF50140.1"/>
    <property type="molecule type" value="Genomic_DNA"/>
</dbReference>
<feature type="transmembrane region" description="Helical" evidence="1">
    <location>
        <begin position="130"/>
        <end position="150"/>
    </location>
</feature>
<dbReference type="VEuPathDB" id="TriTrypDB:BSAL_63060"/>
<feature type="transmembrane region" description="Helical" evidence="1">
    <location>
        <begin position="92"/>
        <end position="110"/>
    </location>
</feature>
<name>A0A0S4IS21_BODSA</name>
<dbReference type="AlphaFoldDB" id="A0A0S4IS21"/>
<keyword evidence="1" id="KW-0472">Membrane</keyword>
<keyword evidence="1" id="KW-1133">Transmembrane helix</keyword>
<reference evidence="3" key="1">
    <citation type="submission" date="2015-09" db="EMBL/GenBank/DDBJ databases">
        <authorList>
            <consortium name="Pathogen Informatics"/>
        </authorList>
    </citation>
    <scope>NUCLEOTIDE SEQUENCE [LARGE SCALE GENOMIC DNA]</scope>
    <source>
        <strain evidence="3">Lake Konstanz</strain>
    </source>
</reference>
<dbReference type="Proteomes" id="UP000051952">
    <property type="component" value="Unassembled WGS sequence"/>
</dbReference>
<accession>A0A0S4IS21</accession>
<keyword evidence="1 2" id="KW-0812">Transmembrane</keyword>